<feature type="domain" description="Thioesterase" evidence="3">
    <location>
        <begin position="53"/>
        <end position="125"/>
    </location>
</feature>
<evidence type="ECO:0000256" key="2">
    <source>
        <dbReference type="SAM" id="MobiDB-lite"/>
    </source>
</evidence>
<keyword evidence="1" id="KW-0378">Hydrolase</keyword>
<dbReference type="AlphaFoldDB" id="A0A543PJW7"/>
<dbReference type="OrthoDB" id="32575at2"/>
<gene>
    <name evidence="4" type="ORF">FHU33_3863</name>
</gene>
<evidence type="ECO:0000313" key="4">
    <source>
        <dbReference type="EMBL" id="TQN44362.1"/>
    </source>
</evidence>
<evidence type="ECO:0000259" key="3">
    <source>
        <dbReference type="Pfam" id="PF03061"/>
    </source>
</evidence>
<dbReference type="InterPro" id="IPR011973">
    <property type="entry name" value="PaaD"/>
</dbReference>
<dbReference type="CDD" id="cd03443">
    <property type="entry name" value="PaaI_thioesterase"/>
    <property type="match status" value="1"/>
</dbReference>
<dbReference type="NCBIfam" id="TIGR00369">
    <property type="entry name" value="unchar_dom_1"/>
    <property type="match status" value="1"/>
</dbReference>
<keyword evidence="5" id="KW-1185">Reference proteome</keyword>
<evidence type="ECO:0000313" key="5">
    <source>
        <dbReference type="Proteomes" id="UP000319865"/>
    </source>
</evidence>
<dbReference type="PANTHER" id="PTHR42856:SF1">
    <property type="entry name" value="ACYL-COENZYME A THIOESTERASE PAAI"/>
    <property type="match status" value="1"/>
</dbReference>
<name>A0A543PJW7_9ACTN</name>
<comment type="caution">
    <text evidence="4">The sequence shown here is derived from an EMBL/GenBank/DDBJ whole genome shotgun (WGS) entry which is preliminary data.</text>
</comment>
<dbReference type="InterPro" id="IPR003736">
    <property type="entry name" value="PAAI_dom"/>
</dbReference>
<dbReference type="GO" id="GO:0016289">
    <property type="term" value="F:acyl-CoA hydrolase activity"/>
    <property type="evidence" value="ECO:0007669"/>
    <property type="project" value="UniProtKB-ARBA"/>
</dbReference>
<feature type="region of interest" description="Disordered" evidence="2">
    <location>
        <begin position="133"/>
        <end position="156"/>
    </location>
</feature>
<dbReference type="RefSeq" id="WP_142026787.1">
    <property type="nucleotide sequence ID" value="NZ_VFQE01000001.1"/>
</dbReference>
<dbReference type="EMBL" id="VFQE01000001">
    <property type="protein sequence ID" value="TQN44362.1"/>
    <property type="molecule type" value="Genomic_DNA"/>
</dbReference>
<reference evidence="4 5" key="1">
    <citation type="submission" date="2019-06" db="EMBL/GenBank/DDBJ databases">
        <title>Sequencing the genomes of 1000 actinobacteria strains.</title>
        <authorList>
            <person name="Klenk H.-P."/>
        </authorList>
    </citation>
    <scope>NUCLEOTIDE SEQUENCE [LARGE SCALE GENOMIC DNA]</scope>
    <source>
        <strain evidence="4 5">DSM 46837</strain>
    </source>
</reference>
<protein>
    <submittedName>
        <fullName evidence="4">Acyl-CoA thioesterase</fullName>
    </submittedName>
</protein>
<dbReference type="InterPro" id="IPR052723">
    <property type="entry name" value="Acyl-CoA_thioesterase_PaaI"/>
</dbReference>
<sequence length="156" mass="15973">MSDRTEQQIAEESVARFLSGDTTARALGLTVSSVAPGAVTAHMTIRPEMLNGHGSAHGAALFAVADIAFAMACNSHGHPAVGRSCSIEYLASAHAGDAVTATAVERAVVGRGGIYDVALTRDGDGQLLTEMRGHSRQVTGLSPRSAGSTPALHDHA</sequence>
<dbReference type="Proteomes" id="UP000319865">
    <property type="component" value="Unassembled WGS sequence"/>
</dbReference>
<dbReference type="Gene3D" id="3.10.129.10">
    <property type="entry name" value="Hotdog Thioesterase"/>
    <property type="match status" value="1"/>
</dbReference>
<proteinExistence type="predicted"/>
<dbReference type="NCBIfam" id="TIGR02286">
    <property type="entry name" value="PaaD"/>
    <property type="match status" value="1"/>
</dbReference>
<dbReference type="SUPFAM" id="SSF54637">
    <property type="entry name" value="Thioesterase/thiol ester dehydrase-isomerase"/>
    <property type="match status" value="1"/>
</dbReference>
<dbReference type="InterPro" id="IPR006683">
    <property type="entry name" value="Thioestr_dom"/>
</dbReference>
<dbReference type="PANTHER" id="PTHR42856">
    <property type="entry name" value="ACYL-COENZYME A THIOESTERASE PAAI"/>
    <property type="match status" value="1"/>
</dbReference>
<feature type="compositionally biased region" description="Polar residues" evidence="2">
    <location>
        <begin position="136"/>
        <end position="148"/>
    </location>
</feature>
<organism evidence="4 5">
    <name type="scientific">Blastococcus colisei</name>
    <dbReference type="NCBI Taxonomy" id="1564162"/>
    <lineage>
        <taxon>Bacteria</taxon>
        <taxon>Bacillati</taxon>
        <taxon>Actinomycetota</taxon>
        <taxon>Actinomycetes</taxon>
        <taxon>Geodermatophilales</taxon>
        <taxon>Geodermatophilaceae</taxon>
        <taxon>Blastococcus</taxon>
    </lineage>
</organism>
<evidence type="ECO:0000256" key="1">
    <source>
        <dbReference type="ARBA" id="ARBA00022801"/>
    </source>
</evidence>
<dbReference type="InterPro" id="IPR029069">
    <property type="entry name" value="HotDog_dom_sf"/>
</dbReference>
<accession>A0A543PJW7</accession>
<dbReference type="Pfam" id="PF03061">
    <property type="entry name" value="4HBT"/>
    <property type="match status" value="1"/>
</dbReference>